<feature type="domain" description="MIP18 family-like" evidence="1">
    <location>
        <begin position="11"/>
        <end position="82"/>
    </location>
</feature>
<dbReference type="EMBL" id="JAYJLD010000008">
    <property type="protein sequence ID" value="MEB3101475.1"/>
    <property type="molecule type" value="Genomic_DNA"/>
</dbReference>
<dbReference type="NCBIfam" id="TIGR02159">
    <property type="entry name" value="PA_CoA_Oxy4"/>
    <property type="match status" value="1"/>
</dbReference>
<dbReference type="Pfam" id="PF01883">
    <property type="entry name" value="FeS_assembly_P"/>
    <property type="match status" value="1"/>
</dbReference>
<proteinExistence type="predicted"/>
<evidence type="ECO:0000259" key="1">
    <source>
        <dbReference type="Pfam" id="PF01883"/>
    </source>
</evidence>
<dbReference type="InterPro" id="IPR052339">
    <property type="entry name" value="Fe-S_Maturation_MIP18"/>
</dbReference>
<protein>
    <submittedName>
        <fullName evidence="3">1,2-phenylacetyl-CoA epoxidase subunit PaaD</fullName>
    </submittedName>
</protein>
<dbReference type="InterPro" id="IPR011883">
    <property type="entry name" value="PaaD-like"/>
</dbReference>
<accession>A0ABU5ZK63</accession>
<dbReference type="InterPro" id="IPR056572">
    <property type="entry name" value="Zn_ribbon_PaaD"/>
</dbReference>
<name>A0ABU5ZK63_9BACL</name>
<dbReference type="PANTHER" id="PTHR42831">
    <property type="entry name" value="FE-S PROTEIN MATURATION AUXILIARY FACTOR YITW"/>
    <property type="match status" value="1"/>
</dbReference>
<evidence type="ECO:0000313" key="4">
    <source>
        <dbReference type="Proteomes" id="UP001310386"/>
    </source>
</evidence>
<dbReference type="PANTHER" id="PTHR42831:SF3">
    <property type="entry name" value="1,2-PHENYLACETYL-COA EPOXIDASE, SUBUNIT D-RELATED"/>
    <property type="match status" value="1"/>
</dbReference>
<gene>
    <name evidence="3" type="primary">paaD</name>
    <name evidence="3" type="ORF">VF724_07340</name>
</gene>
<feature type="domain" description="PaaD zinc beta ribbon" evidence="2">
    <location>
        <begin position="110"/>
        <end position="161"/>
    </location>
</feature>
<dbReference type="InterPro" id="IPR002744">
    <property type="entry name" value="MIP18-like"/>
</dbReference>
<dbReference type="RefSeq" id="WP_371753593.1">
    <property type="nucleotide sequence ID" value="NZ_JAYJLD010000008.1"/>
</dbReference>
<keyword evidence="4" id="KW-1185">Reference proteome</keyword>
<dbReference type="Gene3D" id="3.30.300.130">
    <property type="entry name" value="Fe-S cluster assembly (FSCA)"/>
    <property type="match status" value="1"/>
</dbReference>
<evidence type="ECO:0000259" key="2">
    <source>
        <dbReference type="Pfam" id="PF23451"/>
    </source>
</evidence>
<evidence type="ECO:0000313" key="3">
    <source>
        <dbReference type="EMBL" id="MEB3101475.1"/>
    </source>
</evidence>
<dbReference type="Pfam" id="PF23451">
    <property type="entry name" value="Zn_ribbon_PaaD"/>
    <property type="match status" value="1"/>
</dbReference>
<dbReference type="Proteomes" id="UP001310386">
    <property type="component" value="Unassembled WGS sequence"/>
</dbReference>
<sequence length="169" mass="18726">MTLLADDSLEKALWALLEEVKDPEMPPVSLVEMGMIHQVSIADGIVAVEVLPTFVGCPALKLMKKSISEKLSELEQVREIRVNFVFDPPWTSDRISDAGREKLRSFGIAPPPKSHKPGEMWEVNCPYCGSPYTKMENLFGPAACRSILYCPKCKNPFEAFKPIAVSGSN</sequence>
<dbReference type="SUPFAM" id="SSF117916">
    <property type="entry name" value="Fe-S cluster assembly (FSCA) domain-like"/>
    <property type="match status" value="1"/>
</dbReference>
<comment type="caution">
    <text evidence="3">The sequence shown here is derived from an EMBL/GenBank/DDBJ whole genome shotgun (WGS) entry which is preliminary data.</text>
</comment>
<organism evidence="3 4">
    <name type="scientific">Ferviditalea candida</name>
    <dbReference type="NCBI Taxonomy" id="3108399"/>
    <lineage>
        <taxon>Bacteria</taxon>
        <taxon>Bacillati</taxon>
        <taxon>Bacillota</taxon>
        <taxon>Bacilli</taxon>
        <taxon>Bacillales</taxon>
        <taxon>Paenibacillaceae</taxon>
        <taxon>Ferviditalea</taxon>
    </lineage>
</organism>
<reference evidence="3" key="1">
    <citation type="submission" date="2023-12" db="EMBL/GenBank/DDBJ databases">
        <title>Fervidustalea candida gen. nov., sp. nov., a novel member of the family Paenibacillaceae isolated from a geothermal area.</title>
        <authorList>
            <person name="Li W.-J."/>
            <person name="Jiao J.-Y."/>
            <person name="Chen Y."/>
        </authorList>
    </citation>
    <scope>NUCLEOTIDE SEQUENCE</scope>
    <source>
        <strain evidence="3">SYSU GA230002</strain>
    </source>
</reference>
<dbReference type="InterPro" id="IPR034904">
    <property type="entry name" value="FSCA_dom_sf"/>
</dbReference>